<keyword evidence="6 11" id="KW-0812">Transmembrane</keyword>
<protein>
    <recommendedName>
        <fullName evidence="2">Type II secretion system protein H</fullName>
    </recommendedName>
    <alternativeName>
        <fullName evidence="10">General secretion pathway protein H</fullName>
    </alternativeName>
</protein>
<comment type="similarity">
    <text evidence="9">Belongs to the GSP H family.</text>
</comment>
<evidence type="ECO:0000313" key="14">
    <source>
        <dbReference type="Proteomes" id="UP000233553"/>
    </source>
</evidence>
<keyword evidence="8 11" id="KW-0472">Membrane</keyword>
<keyword evidence="5" id="KW-0997">Cell inner membrane</keyword>
<name>A0A2N0WJZ4_9GAMM</name>
<dbReference type="InterPro" id="IPR045584">
    <property type="entry name" value="Pilin-like"/>
</dbReference>
<dbReference type="SUPFAM" id="SSF54523">
    <property type="entry name" value="Pili subunits"/>
    <property type="match status" value="1"/>
</dbReference>
<feature type="domain" description="General secretion pathway GspH" evidence="12">
    <location>
        <begin position="44"/>
        <end position="166"/>
    </location>
</feature>
<dbReference type="GO" id="GO:0005886">
    <property type="term" value="C:plasma membrane"/>
    <property type="evidence" value="ECO:0007669"/>
    <property type="project" value="UniProtKB-SubCell"/>
</dbReference>
<keyword evidence="3" id="KW-1003">Cell membrane</keyword>
<proteinExistence type="inferred from homology"/>
<evidence type="ECO:0000256" key="11">
    <source>
        <dbReference type="SAM" id="Phobius"/>
    </source>
</evidence>
<comment type="subcellular location">
    <subcellularLocation>
        <location evidence="1">Cell inner membrane</location>
        <topology evidence="1">Single-pass membrane protein</topology>
    </subcellularLocation>
</comment>
<evidence type="ECO:0000256" key="9">
    <source>
        <dbReference type="ARBA" id="ARBA00025772"/>
    </source>
</evidence>
<dbReference type="InterPro" id="IPR022346">
    <property type="entry name" value="T2SS_GspH"/>
</dbReference>
<evidence type="ECO:0000256" key="1">
    <source>
        <dbReference type="ARBA" id="ARBA00004377"/>
    </source>
</evidence>
<comment type="caution">
    <text evidence="13">The sequence shown here is derived from an EMBL/GenBank/DDBJ whole genome shotgun (WGS) entry which is preliminary data.</text>
</comment>
<organism evidence="13 14">
    <name type="scientific">Acinetobacter proteolyticus</name>
    <dbReference type="NCBI Taxonomy" id="1776741"/>
    <lineage>
        <taxon>Bacteria</taxon>
        <taxon>Pseudomonadati</taxon>
        <taxon>Pseudomonadota</taxon>
        <taxon>Gammaproteobacteria</taxon>
        <taxon>Moraxellales</taxon>
        <taxon>Moraxellaceae</taxon>
        <taxon>Acinetobacter</taxon>
    </lineage>
</organism>
<evidence type="ECO:0000259" key="12">
    <source>
        <dbReference type="Pfam" id="PF12019"/>
    </source>
</evidence>
<evidence type="ECO:0000256" key="2">
    <source>
        <dbReference type="ARBA" id="ARBA00021549"/>
    </source>
</evidence>
<dbReference type="NCBIfam" id="TIGR02532">
    <property type="entry name" value="IV_pilin_GFxxxE"/>
    <property type="match status" value="1"/>
</dbReference>
<dbReference type="RefSeq" id="WP_101235403.1">
    <property type="nucleotide sequence ID" value="NZ_PISJ01000002.1"/>
</dbReference>
<accession>A0A2N0WJZ4</accession>
<dbReference type="InterPro" id="IPR012902">
    <property type="entry name" value="N_methyl_site"/>
</dbReference>
<gene>
    <name evidence="13" type="ORF">CW311_01270</name>
</gene>
<evidence type="ECO:0000313" key="13">
    <source>
        <dbReference type="EMBL" id="PKF36753.1"/>
    </source>
</evidence>
<dbReference type="EMBL" id="PISJ01000002">
    <property type="protein sequence ID" value="PKF36753.1"/>
    <property type="molecule type" value="Genomic_DNA"/>
</dbReference>
<dbReference type="Gene3D" id="3.30.700.10">
    <property type="entry name" value="Glycoprotein, Type 4 Pilin"/>
    <property type="match status" value="1"/>
</dbReference>
<dbReference type="AlphaFoldDB" id="A0A2N0WJZ4"/>
<evidence type="ECO:0000256" key="4">
    <source>
        <dbReference type="ARBA" id="ARBA00022481"/>
    </source>
</evidence>
<evidence type="ECO:0000256" key="10">
    <source>
        <dbReference type="ARBA" id="ARBA00030775"/>
    </source>
</evidence>
<evidence type="ECO:0000256" key="8">
    <source>
        <dbReference type="ARBA" id="ARBA00023136"/>
    </source>
</evidence>
<feature type="transmembrane region" description="Helical" evidence="11">
    <location>
        <begin position="12"/>
        <end position="34"/>
    </location>
</feature>
<reference evidence="13 14" key="1">
    <citation type="submission" date="2017-12" db="EMBL/GenBank/DDBJ databases">
        <title>Draft Genome sequences of multiple microbial strains isolated from spacecraft associated surfaces.</title>
        <authorList>
            <person name="Seuylemezian A."/>
            <person name="Vaishampayan P."/>
            <person name="Venkateswaran K."/>
        </authorList>
    </citation>
    <scope>NUCLEOTIDE SEQUENCE [LARGE SCALE GENOMIC DNA]</scope>
    <source>
        <strain evidence="13 14">2P01AA</strain>
    </source>
</reference>
<evidence type="ECO:0000256" key="6">
    <source>
        <dbReference type="ARBA" id="ARBA00022692"/>
    </source>
</evidence>
<dbReference type="Proteomes" id="UP000233553">
    <property type="component" value="Unassembled WGS sequence"/>
</dbReference>
<dbReference type="PROSITE" id="PS00409">
    <property type="entry name" value="PROKAR_NTER_METHYL"/>
    <property type="match status" value="1"/>
</dbReference>
<keyword evidence="7 11" id="KW-1133">Transmembrane helix</keyword>
<dbReference type="Pfam" id="PF07963">
    <property type="entry name" value="N_methyl"/>
    <property type="match status" value="1"/>
</dbReference>
<dbReference type="Pfam" id="PF12019">
    <property type="entry name" value="GspH"/>
    <property type="match status" value="1"/>
</dbReference>
<dbReference type="GO" id="GO:0015628">
    <property type="term" value="P:protein secretion by the type II secretion system"/>
    <property type="evidence" value="ECO:0007669"/>
    <property type="project" value="InterPro"/>
</dbReference>
<sequence length="175" mass="18740">MGKSQGFTLVELMVTIAVFAVIAMMAVPSFGNMMTEQKLNASSRELALAINQAKSQAAMMKTTVALCLNRTNTDNDFNKDKCARAAIPEYTATNAGPPVVPVLSNDQKAEVLKSRVISVQIDPQIVVDSSSAVAVLFNEVGSATTTQTFRFCKSAQQRTVEVSRLGNIKKTSGTC</sequence>
<evidence type="ECO:0000256" key="7">
    <source>
        <dbReference type="ARBA" id="ARBA00022989"/>
    </source>
</evidence>
<dbReference type="GO" id="GO:0015627">
    <property type="term" value="C:type II protein secretion system complex"/>
    <property type="evidence" value="ECO:0007669"/>
    <property type="project" value="InterPro"/>
</dbReference>
<evidence type="ECO:0000256" key="3">
    <source>
        <dbReference type="ARBA" id="ARBA00022475"/>
    </source>
</evidence>
<keyword evidence="4" id="KW-0488">Methylation</keyword>
<evidence type="ECO:0000256" key="5">
    <source>
        <dbReference type="ARBA" id="ARBA00022519"/>
    </source>
</evidence>